<dbReference type="InParanoid" id="A0A7E5VJ24"/>
<feature type="region of interest" description="Disordered" evidence="6">
    <location>
        <begin position="708"/>
        <end position="733"/>
    </location>
</feature>
<sequence>MAIKVQKYMIIKFCSVKNCKNNNVNNPRKTFFSLPKDPELREKWKSITLEWYFLNERFVCQDHFDMNKDFFGYDVYEVFGGYLELRPDAVPRMAKYHPAHITRDVSDLDKFKRRLIRTVARLLLLEKRPEKEVWECLKRETSYECKALWSRMRALTLRKLEKLFECNDQVARIPKAARMSLTDWLMFDMVLVHQNVDVIKMQPKAVKSKQDPKPLVDLLAIVKKFGIEGARGEELAQAWSAATLYYNNQGHQCSPMLLQLRWYQLKRATRDQFYNFWFAYRGMVKRLSFAEPHTPSPLQIEIAMHYRCLVTLPFPEWDQMIEKEEVILPEMLAHKMIEKPGIPVKKTPVAEDHSPDLEVIEPVIETIDLGADSDNEGEVPKSNTEQKQPLEPPQIKEEPADMDIDGPYIEEPKNPWFDEALQYTAVEHENLDKTEGVDSSDDLADAENEITQAIQFTLNQQKENMLPQITCVFGNVDDTNAILSQIDESGATINNPKTLKDVVLEQTVATDAETSINPVTNDEIIEENITIPTVNDSETAEENIPEIIEKSTIPVDVPEIVEPTVTEAPKSTEPTPEVIELDDDSDVETPKVKTEKDLPEVTAKKITAVKEFEKFSFGELSNDMSFADDGIAFVDDGIAYVDDYEDKPIKVEEKVIKDVPTIDLKLLMLPITYTTRLDDMGLKYYQRIQDKQLIDIICKQSKPTLKQAVKEKPEETKDDLKMAEDSEEETVPDSLKVKSSSYLLQKPRARTYNPIQLCKNPDFNTRLKRLTVGFLSSPRNRGLLKTCKPLTIDLGKSFERKLINGTLYLKANSKAESRNTEETRQNVSVIPSAMPAQSLIDNSKPVEIFPTVNYEPLKPSEHQAQVQPTEQTNERKKIINLPDISEIRRINQTLLTAEVSPIQVQNNMPQVQVSIVPTAQKPAPATALGMPLQKGFIDLDTSQPKAPFAETRLPNTTKCPPGVVNYEPNSRNSRLIQPKQKGPHGYLERYPDLITQKLPRVGPAWSKAAPVRKRTLGPTVPWIPKSSDPSVAGSTSKSDEALLTIDTLNKMLFLFVYDEQENDGSQKKQKVKKKKKIDGSFFDAPIPVNVEESTSQTKTPKVSIKAAEKKPKSKKEKRMPDQQSNSRTCCCWAQKKIIHMMGVTKKLPLHECVYPVCTCCCKHLLEEYALNDKLQKQAESQIRKEALAEKNKDVDKTILIEDTPSNNVNVKTATAESAIEIRDDSPEPKPDPNNQKVKIVICCPKSNEFAEKNRDAKATETTATAATHTTPPTAVEIVDKTPEVTDVNTADSPVKLIDAAIQTSISDGKTDTVIDLDESNDESFTITEGPIITDVRSEEPVKVPTSGSASSAITPPPKTDVATTCSRNLVLNVNPAPPRHGHVVRRRGRRPGTLHGATPTTVVKCNAHKKQCVNLAKSAKTVEPTPLPQANTAKQAQNTNNLQIAQKQLTPIKRSPEKIIYLNGKQTSSLSADNPIFLEKNKILLTTVKFPPNLYKFEEAQQVLKSTINPPNGVNLVLAVDGTVTYTVSPNVEVKATDMAAVPGIVAAMQQYINTAVKKSTPEPVATISIKLDKPTVDVDENDDKSNSRLAILPAGEEQTANQEATKNDNITIHISPVGTSGPKDDAEKTDTNVDKQIVNVTASLGSISDTSTPTVEVSPTKQGHDACATAKQNTDSHQEIASGQNLATGLQNTDGTRQDENALTESNLNDNQLTVIKDVSQQDVHVTATTPEQPIEPSNNTNTPEDPASKNQATKNILSDLMEMSGIFDEDVPTAQPSEATSSAPDTATPAVTIPSVLQSYAPPFNPHGYLRTQIFTSGRPVISELSPITSLCELKYACLNNGLFFKLDFETRLLMPVKVCMKSTTSLPRLPICPKVITGTPKAVIDLTEDDDASPANVVPKRVEAPVRVTSMPSIISRKNNAKPIKLIKLLPKVPNTTQGELSNPCSLLRKYPHGKQKVKQVVLLCDDNGMQVKKNTLVSEASCPIKPDPPTKIINYTMDGDNVPPHLESRSGGLDSDSSDEEPLAKKAKRKLTNMEAAKKDVINSECSQVGNIDESMEVDDAEELEPHFEIFPADENADSEEHCILGF</sequence>
<feature type="compositionally biased region" description="Basic and acidic residues" evidence="6">
    <location>
        <begin position="708"/>
        <end position="724"/>
    </location>
</feature>
<dbReference type="RefSeq" id="XP_026728279.1">
    <property type="nucleotide sequence ID" value="XM_026872478.1"/>
</dbReference>
<feature type="compositionally biased region" description="Polar residues" evidence="6">
    <location>
        <begin position="1091"/>
        <end position="1100"/>
    </location>
</feature>
<evidence type="ECO:0000256" key="2">
    <source>
        <dbReference type="ARBA" id="ARBA00022771"/>
    </source>
</evidence>
<evidence type="ECO:0000313" key="8">
    <source>
        <dbReference type="Proteomes" id="UP000322000"/>
    </source>
</evidence>
<dbReference type="PROSITE" id="PS50950">
    <property type="entry name" value="ZF_THAP"/>
    <property type="match status" value="1"/>
</dbReference>
<name>A0A7E5VJ24_TRINI</name>
<feature type="region of interest" description="Disordered" evidence="6">
    <location>
        <begin position="1339"/>
        <end position="1361"/>
    </location>
</feature>
<feature type="region of interest" description="Disordered" evidence="6">
    <location>
        <begin position="1091"/>
        <end position="1123"/>
    </location>
</feature>
<dbReference type="Proteomes" id="UP000322000">
    <property type="component" value="Chromosome 5"/>
</dbReference>
<feature type="compositionally biased region" description="Polar residues" evidence="6">
    <location>
        <begin position="1599"/>
        <end position="1613"/>
    </location>
</feature>
<dbReference type="InterPro" id="IPR006612">
    <property type="entry name" value="THAP_Znf"/>
</dbReference>
<evidence type="ECO:0000313" key="9">
    <source>
        <dbReference type="RefSeq" id="XP_026728279.1"/>
    </source>
</evidence>
<keyword evidence="8" id="KW-1185">Reference proteome</keyword>
<evidence type="ECO:0000256" key="4">
    <source>
        <dbReference type="ARBA" id="ARBA00023125"/>
    </source>
</evidence>
<dbReference type="GO" id="GO:0003677">
    <property type="term" value="F:DNA binding"/>
    <property type="evidence" value="ECO:0007669"/>
    <property type="project" value="UniProtKB-UniRule"/>
</dbReference>
<dbReference type="KEGG" id="tnl:113494233"/>
<evidence type="ECO:0000256" key="6">
    <source>
        <dbReference type="SAM" id="MobiDB-lite"/>
    </source>
</evidence>
<feature type="region of interest" description="Disordered" evidence="6">
    <location>
        <begin position="1599"/>
        <end position="1680"/>
    </location>
</feature>
<proteinExistence type="predicted"/>
<dbReference type="GeneID" id="113494233"/>
<feature type="compositionally biased region" description="Basic residues" evidence="6">
    <location>
        <begin position="1379"/>
        <end position="1392"/>
    </location>
</feature>
<dbReference type="SMART" id="SM00692">
    <property type="entry name" value="DM3"/>
    <property type="match status" value="1"/>
</dbReference>
<feature type="region of interest" description="Disordered" evidence="6">
    <location>
        <begin position="2003"/>
        <end position="2030"/>
    </location>
</feature>
<dbReference type="SUPFAM" id="SSF57716">
    <property type="entry name" value="Glucocorticoid receptor-like (DNA-binding domain)"/>
    <property type="match status" value="1"/>
</dbReference>
<feature type="region of interest" description="Disordered" evidence="6">
    <location>
        <begin position="1729"/>
        <end position="1752"/>
    </location>
</feature>
<keyword evidence="4 5" id="KW-0238">DNA-binding</keyword>
<organism evidence="8 9">
    <name type="scientific">Trichoplusia ni</name>
    <name type="common">Cabbage looper</name>
    <dbReference type="NCBI Taxonomy" id="7111"/>
    <lineage>
        <taxon>Eukaryota</taxon>
        <taxon>Metazoa</taxon>
        <taxon>Ecdysozoa</taxon>
        <taxon>Arthropoda</taxon>
        <taxon>Hexapoda</taxon>
        <taxon>Insecta</taxon>
        <taxon>Pterygota</taxon>
        <taxon>Neoptera</taxon>
        <taxon>Endopterygota</taxon>
        <taxon>Lepidoptera</taxon>
        <taxon>Glossata</taxon>
        <taxon>Ditrysia</taxon>
        <taxon>Noctuoidea</taxon>
        <taxon>Noctuidae</taxon>
        <taxon>Plusiinae</taxon>
        <taxon>Trichoplusia</taxon>
    </lineage>
</organism>
<gene>
    <name evidence="9" type="primary">LOC113494233</name>
</gene>
<evidence type="ECO:0000259" key="7">
    <source>
        <dbReference type="PROSITE" id="PS50950"/>
    </source>
</evidence>
<feature type="compositionally biased region" description="Polar residues" evidence="6">
    <location>
        <begin position="1671"/>
        <end position="1680"/>
    </location>
</feature>
<feature type="compositionally biased region" description="Basic and acidic residues" evidence="6">
    <location>
        <begin position="1623"/>
        <end position="1634"/>
    </location>
</feature>
<dbReference type="GO" id="GO:0008270">
    <property type="term" value="F:zinc ion binding"/>
    <property type="evidence" value="ECO:0007669"/>
    <property type="project" value="UniProtKB-KW"/>
</dbReference>
<feature type="region of interest" description="Disordered" evidence="6">
    <location>
        <begin position="1374"/>
        <end position="1399"/>
    </location>
</feature>
<feature type="region of interest" description="Disordered" evidence="6">
    <location>
        <begin position="371"/>
        <end position="401"/>
    </location>
</feature>
<reference evidence="9" key="1">
    <citation type="submission" date="2025-08" db="UniProtKB">
        <authorList>
            <consortium name="RefSeq"/>
        </authorList>
    </citation>
    <scope>IDENTIFICATION</scope>
</reference>
<evidence type="ECO:0000256" key="5">
    <source>
        <dbReference type="PROSITE-ProRule" id="PRU00309"/>
    </source>
</evidence>
<dbReference type="OrthoDB" id="7492362at2759"/>
<feature type="domain" description="THAP-type" evidence="7">
    <location>
        <begin position="10"/>
        <end position="94"/>
    </location>
</feature>
<feature type="compositionally biased region" description="Polar residues" evidence="6">
    <location>
        <begin position="1639"/>
        <end position="1662"/>
    </location>
</feature>
<keyword evidence="3" id="KW-0862">Zinc</keyword>
<accession>A0A7E5VJ24</accession>
<keyword evidence="2 5" id="KW-0863">Zinc-finger</keyword>
<dbReference type="SMART" id="SM00980">
    <property type="entry name" value="THAP"/>
    <property type="match status" value="1"/>
</dbReference>
<evidence type="ECO:0000256" key="3">
    <source>
        <dbReference type="ARBA" id="ARBA00022833"/>
    </source>
</evidence>
<evidence type="ECO:0000256" key="1">
    <source>
        <dbReference type="ARBA" id="ARBA00022723"/>
    </source>
</evidence>
<keyword evidence="1" id="KW-0479">Metal-binding</keyword>
<protein>
    <submittedName>
        <fullName evidence="9">Uncharacterized protein LOC113494233 isoform X1</fullName>
    </submittedName>
</protein>
<dbReference type="Pfam" id="PF05485">
    <property type="entry name" value="THAP"/>
    <property type="match status" value="1"/>
</dbReference>